<keyword evidence="7" id="KW-0472">Membrane</keyword>
<feature type="compositionally biased region" description="Polar residues" evidence="6">
    <location>
        <begin position="199"/>
        <end position="214"/>
    </location>
</feature>
<dbReference type="InterPro" id="IPR008966">
    <property type="entry name" value="Adhesion_dom_sf"/>
</dbReference>
<keyword evidence="3" id="KW-0964">Secreted</keyword>
<evidence type="ECO:0000256" key="7">
    <source>
        <dbReference type="SAM" id="Phobius"/>
    </source>
</evidence>
<protein>
    <submittedName>
        <fullName evidence="10">Cell surface protein</fullName>
    </submittedName>
</protein>
<sequence>MPKGETIEAGDTATFPLPKNIQILNDTTFDVTTKDGKVIGKFTIKKGASSGVLTFNDYISKHHLQNVKGTLEFWGNGIQGSSYEYQEINKVSWVDDNGKPTWYILYNPNSEKRTNVTITDQLSGPQKLDKDSIEIQFGTVANGKFVADSPQPKVEYTIVKREDGFTLKIPKLNRAVQVIYHSTPTKAGDLNLSNKVQGKSDQLGVKQNSSSIQVGGSGNASGDKPIEPSTSEISSSEKESSNSDSMTSSENTMTSNSDESQSSIETTDSSIQDTISRSEEDTIESTKETSVQPIPSTTSTEYSEDSIIKPTTSSDFSTDIVEDTSSTNEGTKVTTSISTDSKRKSDSNDEDFVGKGSETDSFANEESSTTTEEGTLINTYSSQKAKIIPKSNHSSEDTSNSNDDLPQTGAKSKKYLMLIGTMLVSLVTIFGIFCAQKEKE</sequence>
<evidence type="ECO:0000313" key="11">
    <source>
        <dbReference type="Proteomes" id="UP000016057"/>
    </source>
</evidence>
<dbReference type="STRING" id="1234409.C683_0971"/>
<dbReference type="SUPFAM" id="SSF49401">
    <property type="entry name" value="Bacterial adhesins"/>
    <property type="match status" value="2"/>
</dbReference>
<dbReference type="PATRIC" id="fig|1234409.3.peg.922"/>
<dbReference type="InterPro" id="IPR008456">
    <property type="entry name" value="Collagen-bd_dom"/>
</dbReference>
<feature type="compositionally biased region" description="Polar residues" evidence="6">
    <location>
        <begin position="288"/>
        <end position="301"/>
    </location>
</feature>
<accession>K8Z7Y4</accession>
<evidence type="ECO:0000256" key="4">
    <source>
        <dbReference type="ARBA" id="ARBA00022729"/>
    </source>
</evidence>
<feature type="domain" description="Collagen binding" evidence="8">
    <location>
        <begin position="87"/>
        <end position="201"/>
    </location>
</feature>
<feature type="compositionally biased region" description="Low complexity" evidence="6">
    <location>
        <begin position="242"/>
        <end position="260"/>
    </location>
</feature>
<keyword evidence="5" id="KW-0572">Peptidoglycan-anchor</keyword>
<keyword evidence="7" id="KW-1133">Transmembrane helix</keyword>
<dbReference type="NCBIfam" id="TIGR01167">
    <property type="entry name" value="LPXTG_anchor"/>
    <property type="match status" value="1"/>
</dbReference>
<evidence type="ECO:0000313" key="10">
    <source>
        <dbReference type="EMBL" id="EKU26975.1"/>
    </source>
</evidence>
<feature type="compositionally biased region" description="Basic and acidic residues" evidence="6">
    <location>
        <begin position="276"/>
        <end position="287"/>
    </location>
</feature>
<name>K8Z7Y4_9ENTE</name>
<comment type="subcellular location">
    <subcellularLocation>
        <location evidence="1">Secreted</location>
        <location evidence="1">Cell wall</location>
        <topology evidence="1">Peptidoglycan-anchor</topology>
    </subcellularLocation>
</comment>
<feature type="compositionally biased region" description="Polar residues" evidence="6">
    <location>
        <begin position="261"/>
        <end position="275"/>
    </location>
</feature>
<organism evidence="10 11">
    <name type="scientific">Catellicoccus marimammalium M35/04/3</name>
    <dbReference type="NCBI Taxonomy" id="1234409"/>
    <lineage>
        <taxon>Bacteria</taxon>
        <taxon>Bacillati</taxon>
        <taxon>Bacillota</taxon>
        <taxon>Bacilli</taxon>
        <taxon>Lactobacillales</taxon>
        <taxon>Enterococcaceae</taxon>
        <taxon>Catellicoccus</taxon>
    </lineage>
</organism>
<reference evidence="10 11" key="1">
    <citation type="journal article" date="2013" name="Genome Announc.">
        <title>Draft Genome Sequence of Catellicoccus marimammalium, a Novel Species Commonly Found in Gull Feces.</title>
        <authorList>
            <person name="Weigand M.R."/>
            <person name="Ryu H."/>
            <person name="Bozcek L."/>
            <person name="Konstantinidis K.T."/>
            <person name="Santo Domingo J.W."/>
        </authorList>
    </citation>
    <scope>NUCLEOTIDE SEQUENCE [LARGE SCALE GENOMIC DNA]</scope>
    <source>
        <strain evidence="10 11">M35/04/3</strain>
    </source>
</reference>
<evidence type="ECO:0000256" key="1">
    <source>
        <dbReference type="ARBA" id="ARBA00004168"/>
    </source>
</evidence>
<evidence type="ECO:0000256" key="6">
    <source>
        <dbReference type="SAM" id="MobiDB-lite"/>
    </source>
</evidence>
<feature type="compositionally biased region" description="Polar residues" evidence="6">
    <location>
        <begin position="309"/>
        <end position="339"/>
    </location>
</feature>
<evidence type="ECO:0000259" key="9">
    <source>
        <dbReference type="Pfam" id="PF17961"/>
    </source>
</evidence>
<keyword evidence="4" id="KW-0732">Signal</keyword>
<dbReference type="eggNOG" id="COG4932">
    <property type="taxonomic scope" value="Bacteria"/>
</dbReference>
<comment type="caution">
    <text evidence="10">The sequence shown here is derived from an EMBL/GenBank/DDBJ whole genome shotgun (WGS) entry which is preliminary data.</text>
</comment>
<evidence type="ECO:0000256" key="2">
    <source>
        <dbReference type="ARBA" id="ARBA00022512"/>
    </source>
</evidence>
<evidence type="ECO:0000256" key="5">
    <source>
        <dbReference type="ARBA" id="ARBA00023088"/>
    </source>
</evidence>
<keyword evidence="11" id="KW-1185">Reference proteome</keyword>
<dbReference type="InterPro" id="IPR011252">
    <property type="entry name" value="Fibrogen-bd_dom1"/>
</dbReference>
<keyword evidence="2" id="KW-0134">Cell wall</keyword>
<dbReference type="Pfam" id="PF17961">
    <property type="entry name" value="Big_8"/>
    <property type="match status" value="1"/>
</dbReference>
<dbReference type="InterPro" id="IPR041171">
    <property type="entry name" value="SDR_Ig"/>
</dbReference>
<feature type="compositionally biased region" description="Low complexity" evidence="6">
    <location>
        <begin position="365"/>
        <end position="375"/>
    </location>
</feature>
<evidence type="ECO:0000259" key="8">
    <source>
        <dbReference type="Pfam" id="PF05737"/>
    </source>
</evidence>
<dbReference type="Pfam" id="PF05737">
    <property type="entry name" value="Collagen_bind"/>
    <property type="match status" value="1"/>
</dbReference>
<proteinExistence type="predicted"/>
<feature type="transmembrane region" description="Helical" evidence="7">
    <location>
        <begin position="415"/>
        <end position="435"/>
    </location>
</feature>
<gene>
    <name evidence="10" type="ORF">C683_0971</name>
</gene>
<dbReference type="Gene3D" id="2.60.40.740">
    <property type="match status" value="1"/>
</dbReference>
<evidence type="ECO:0000256" key="3">
    <source>
        <dbReference type="ARBA" id="ARBA00022525"/>
    </source>
</evidence>
<dbReference type="EMBL" id="AMYT01000021">
    <property type="protein sequence ID" value="EKU26975.1"/>
    <property type="molecule type" value="Genomic_DNA"/>
</dbReference>
<dbReference type="GO" id="GO:0005518">
    <property type="term" value="F:collagen binding"/>
    <property type="evidence" value="ECO:0007669"/>
    <property type="project" value="InterPro"/>
</dbReference>
<dbReference type="GO" id="GO:0007155">
    <property type="term" value="P:cell adhesion"/>
    <property type="evidence" value="ECO:0007669"/>
    <property type="project" value="InterPro"/>
</dbReference>
<keyword evidence="7" id="KW-0812">Transmembrane</keyword>
<dbReference type="Gene3D" id="2.60.40.1280">
    <property type="match status" value="1"/>
</dbReference>
<dbReference type="Proteomes" id="UP000016057">
    <property type="component" value="Unassembled WGS sequence"/>
</dbReference>
<dbReference type="AlphaFoldDB" id="K8Z7Y4"/>
<feature type="region of interest" description="Disordered" evidence="6">
    <location>
        <begin position="199"/>
        <end position="409"/>
    </location>
</feature>
<feature type="domain" description="SDR-like Ig" evidence="9">
    <location>
        <begin position="4"/>
        <end position="74"/>
    </location>
</feature>